<dbReference type="InterPro" id="IPR035513">
    <property type="entry name" value="Invertase/methylesterase_inhib"/>
</dbReference>
<sequence>MRSDPRSHEATLGTLEQISITIAKVAVKNTVNVAKSIKDLNNTGEISVCMKVCNIAIDILNSVGKTLNHMTKMDKDDMQITLSGAATYVATCDDAFEMNPGDQMPADLKEASKIAQGLILVVLIIASRP</sequence>
<name>A0A8X8WSG0_SALSN</name>
<reference evidence="2" key="2">
    <citation type="submission" date="2020-08" db="EMBL/GenBank/DDBJ databases">
        <title>Plant Genome Project.</title>
        <authorList>
            <person name="Zhang R.-G."/>
        </authorList>
    </citation>
    <scope>NUCLEOTIDE SEQUENCE</scope>
    <source>
        <strain evidence="2">Huo1</strain>
        <tissue evidence="2">Leaf</tissue>
    </source>
</reference>
<gene>
    <name evidence="2" type="ORF">SASPL_137186</name>
</gene>
<dbReference type="InterPro" id="IPR006501">
    <property type="entry name" value="Pectinesterase_inhib_dom"/>
</dbReference>
<feature type="domain" description="Pectinesterase inhibitor" evidence="1">
    <location>
        <begin position="3"/>
        <end position="109"/>
    </location>
</feature>
<dbReference type="Gene3D" id="1.20.140.40">
    <property type="entry name" value="Invertase/pectin methylesterase inhibitor family protein"/>
    <property type="match status" value="1"/>
</dbReference>
<protein>
    <recommendedName>
        <fullName evidence="1">Pectinesterase inhibitor domain-containing protein</fullName>
    </recommendedName>
</protein>
<dbReference type="SUPFAM" id="SSF101148">
    <property type="entry name" value="Plant invertase/pectin methylesterase inhibitor"/>
    <property type="match status" value="1"/>
</dbReference>
<comment type="caution">
    <text evidence="2">The sequence shown here is derived from an EMBL/GenBank/DDBJ whole genome shotgun (WGS) entry which is preliminary data.</text>
</comment>
<dbReference type="AlphaFoldDB" id="A0A8X8WSG0"/>
<dbReference type="NCBIfam" id="TIGR01614">
    <property type="entry name" value="PME_inhib"/>
    <property type="match status" value="1"/>
</dbReference>
<evidence type="ECO:0000259" key="1">
    <source>
        <dbReference type="Pfam" id="PF04043"/>
    </source>
</evidence>
<evidence type="ECO:0000313" key="2">
    <source>
        <dbReference type="EMBL" id="KAG6400358.1"/>
    </source>
</evidence>
<keyword evidence="3" id="KW-1185">Reference proteome</keyword>
<dbReference type="Proteomes" id="UP000298416">
    <property type="component" value="Unassembled WGS sequence"/>
</dbReference>
<dbReference type="GO" id="GO:0004857">
    <property type="term" value="F:enzyme inhibitor activity"/>
    <property type="evidence" value="ECO:0007669"/>
    <property type="project" value="InterPro"/>
</dbReference>
<organism evidence="2">
    <name type="scientific">Salvia splendens</name>
    <name type="common">Scarlet sage</name>
    <dbReference type="NCBI Taxonomy" id="180675"/>
    <lineage>
        <taxon>Eukaryota</taxon>
        <taxon>Viridiplantae</taxon>
        <taxon>Streptophyta</taxon>
        <taxon>Embryophyta</taxon>
        <taxon>Tracheophyta</taxon>
        <taxon>Spermatophyta</taxon>
        <taxon>Magnoliopsida</taxon>
        <taxon>eudicotyledons</taxon>
        <taxon>Gunneridae</taxon>
        <taxon>Pentapetalae</taxon>
        <taxon>asterids</taxon>
        <taxon>lamiids</taxon>
        <taxon>Lamiales</taxon>
        <taxon>Lamiaceae</taxon>
        <taxon>Nepetoideae</taxon>
        <taxon>Mentheae</taxon>
        <taxon>Salviinae</taxon>
        <taxon>Salvia</taxon>
        <taxon>Salvia subgen. Calosphace</taxon>
        <taxon>core Calosphace</taxon>
    </lineage>
</organism>
<evidence type="ECO:0000313" key="3">
    <source>
        <dbReference type="Proteomes" id="UP000298416"/>
    </source>
</evidence>
<proteinExistence type="predicted"/>
<reference evidence="2" key="1">
    <citation type="submission" date="2018-01" db="EMBL/GenBank/DDBJ databases">
        <authorList>
            <person name="Mao J.F."/>
        </authorList>
    </citation>
    <scope>NUCLEOTIDE SEQUENCE</scope>
    <source>
        <strain evidence="2">Huo1</strain>
        <tissue evidence="2">Leaf</tissue>
    </source>
</reference>
<dbReference type="Pfam" id="PF04043">
    <property type="entry name" value="PMEI"/>
    <property type="match status" value="1"/>
</dbReference>
<accession>A0A8X8WSG0</accession>
<dbReference type="EMBL" id="PNBA02000014">
    <property type="protein sequence ID" value="KAG6400358.1"/>
    <property type="molecule type" value="Genomic_DNA"/>
</dbReference>